<dbReference type="Gene3D" id="3.20.20.80">
    <property type="entry name" value="Glycosidases"/>
    <property type="match status" value="1"/>
</dbReference>
<dbReference type="SUPFAM" id="SSF74650">
    <property type="entry name" value="Galactose mutarotase-like"/>
    <property type="match status" value="1"/>
</dbReference>
<dbReference type="PANTHER" id="PTHR43863">
    <property type="entry name" value="HYDROLASE, PUTATIVE (AFU_ORTHOLOGUE AFUA_1G03140)-RELATED"/>
    <property type="match status" value="1"/>
</dbReference>
<proteinExistence type="inferred from homology"/>
<dbReference type="InterPro" id="IPR000322">
    <property type="entry name" value="Glyco_hydro_31_TIM"/>
</dbReference>
<name>A1ZKD2_MICM2</name>
<dbReference type="RefSeq" id="WP_002696768.1">
    <property type="nucleotide sequence ID" value="NZ_AAWS01000012.1"/>
</dbReference>
<dbReference type="PANTHER" id="PTHR43863:SF2">
    <property type="entry name" value="MALTASE-GLUCOAMYLASE"/>
    <property type="match status" value="1"/>
</dbReference>
<dbReference type="GO" id="GO:0030246">
    <property type="term" value="F:carbohydrate binding"/>
    <property type="evidence" value="ECO:0007669"/>
    <property type="project" value="InterPro"/>
</dbReference>
<accession>A1ZKD2</accession>
<dbReference type="eggNOG" id="COG1501">
    <property type="taxonomic scope" value="Bacteria"/>
</dbReference>
<evidence type="ECO:0000256" key="2">
    <source>
        <dbReference type="RuleBase" id="RU361185"/>
    </source>
</evidence>
<evidence type="ECO:0000313" key="7">
    <source>
        <dbReference type="EMBL" id="EAY29158.1"/>
    </source>
</evidence>
<dbReference type="InterPro" id="IPR025887">
    <property type="entry name" value="Glyco_hydro_31_N_dom"/>
</dbReference>
<feature type="domain" description="Glycosyl hydrolase family 31 C-terminal" evidence="6">
    <location>
        <begin position="587"/>
        <end position="672"/>
    </location>
</feature>
<dbReference type="InterPro" id="IPR017853">
    <property type="entry name" value="GH"/>
</dbReference>
<evidence type="ECO:0000256" key="1">
    <source>
        <dbReference type="ARBA" id="ARBA00007806"/>
    </source>
</evidence>
<dbReference type="InterPro" id="IPR013780">
    <property type="entry name" value="Glyco_hydro_b"/>
</dbReference>
<dbReference type="Pfam" id="PF01055">
    <property type="entry name" value="Glyco_hydro_31_2nd"/>
    <property type="match status" value="1"/>
</dbReference>
<dbReference type="EMBL" id="AAWS01000012">
    <property type="protein sequence ID" value="EAY29158.1"/>
    <property type="molecule type" value="Genomic_DNA"/>
</dbReference>
<dbReference type="CDD" id="cd06598">
    <property type="entry name" value="GH31_transferase_CtsZ"/>
    <property type="match status" value="1"/>
</dbReference>
<dbReference type="Gene3D" id="2.60.40.1760">
    <property type="entry name" value="glycosyl hydrolase (family 31)"/>
    <property type="match status" value="1"/>
</dbReference>
<evidence type="ECO:0000313" key="8">
    <source>
        <dbReference type="Proteomes" id="UP000004095"/>
    </source>
</evidence>
<keyword evidence="2 7" id="KW-0378">Hydrolase</keyword>
<keyword evidence="2" id="KW-0326">Glycosidase</keyword>
<reference evidence="7 8" key="1">
    <citation type="submission" date="2007-01" db="EMBL/GenBank/DDBJ databases">
        <authorList>
            <person name="Haygood M."/>
            <person name="Podell S."/>
            <person name="Anderson C."/>
            <person name="Hopkinson B."/>
            <person name="Roe K."/>
            <person name="Barbeau K."/>
            <person name="Gaasterland T."/>
            <person name="Ferriera S."/>
            <person name="Johnson J."/>
            <person name="Kravitz S."/>
            <person name="Beeson K."/>
            <person name="Sutton G."/>
            <person name="Rogers Y.-H."/>
            <person name="Friedman R."/>
            <person name="Frazier M."/>
            <person name="Venter J.C."/>
        </authorList>
    </citation>
    <scope>NUCLEOTIDE SEQUENCE [LARGE SCALE GENOMIC DNA]</scope>
    <source>
        <strain evidence="7 8">ATCC 23134</strain>
    </source>
</reference>
<dbReference type="Proteomes" id="UP000004095">
    <property type="component" value="Unassembled WGS sequence"/>
</dbReference>
<evidence type="ECO:0000259" key="3">
    <source>
        <dbReference type="Pfam" id="PF01055"/>
    </source>
</evidence>
<dbReference type="InterPro" id="IPR033403">
    <property type="entry name" value="DUF5110"/>
</dbReference>
<dbReference type="CDD" id="cd14752">
    <property type="entry name" value="GH31_N"/>
    <property type="match status" value="1"/>
</dbReference>
<keyword evidence="8" id="KW-1185">Reference proteome</keyword>
<sequence>MTKHTKTAVVLLWSLLLLGQYVYAQNPQRQYKSHRSTQNTLNIQTNDGVLSLRAFTPYIIEVSFEKKGFQNPDSSHAVVLQPQGTKISLKNTSQTLEWSTSALKVIIQKTPFQLKFYRGKQLITSEAAGYFETKGKQGYLKGFAFNLDKKEQLFGTGERALPMNRRGYRLELYNKAHYAYSNQSKLMGYNIPLVLSSKKYSIYFDNAPKGVIDLGKTNPNQLTFESIGGKMTYYLIAAPTLTQVVEHYTALTGRQPLPPRWALGNIATRYGYRNEAQVRKVVKAYQAKDFPLDAVILDHYWYGKGEIKQSVAMGDFDWYTPHWKSGAGLVTDLQKQNIHTVLITQPFVLTDSKNFGHISKAGLLTKDKQGKPFIIPDFYFGKTGLLDIFQSATQQWFWAQYKKHIDTGVHGWWGDLGEPEMHPAGMRHTQGKADEVHNIYGHYWAKLIAEGYQKEYSRIRPFILMRAGFAGSQRFGLIPWSGDVSRTWGGLQSQIPLTLNMGLAGVGYMHSDLGGFAEGKLSPELYTRWLQYGVFQPIYRPHSQEAVPSEPIYYADSTQKIVREFIKLRYQMLPYNYTLAYENATKGTPLMRPLFFLEPNNAQLYQENKNYLWGNDFLVAPVLQKGQTKVQVYFPKGYNWTDFWSNKVYKGGTTTTIAVTPDKIPVFVRGGAFVPMVAHLSNTSAYSSENLIIHYYFDKDLKGEQDGQMYEDDGKDAEALKRKKYELLEFEAEQEAGHYEIEFNRSKHRYPNAPKHRKVTLVIHHKKFTTIKKAEKIDKKSITLSYDATKNQTTITFVWKKRKAQLFLN</sequence>
<dbReference type="AlphaFoldDB" id="A1ZKD2"/>
<evidence type="ECO:0000259" key="4">
    <source>
        <dbReference type="Pfam" id="PF13802"/>
    </source>
</evidence>
<dbReference type="InterPro" id="IPR011013">
    <property type="entry name" value="Gal_mutarotase_sf_dom"/>
</dbReference>
<dbReference type="Pfam" id="PF13802">
    <property type="entry name" value="Gal_mutarotas_2"/>
    <property type="match status" value="1"/>
</dbReference>
<dbReference type="Pfam" id="PF21365">
    <property type="entry name" value="Glyco_hydro_31_3rd"/>
    <property type="match status" value="1"/>
</dbReference>
<evidence type="ECO:0000259" key="6">
    <source>
        <dbReference type="Pfam" id="PF21365"/>
    </source>
</evidence>
<comment type="caution">
    <text evidence="7">The sequence shown here is derived from an EMBL/GenBank/DDBJ whole genome shotgun (WGS) entry which is preliminary data.</text>
</comment>
<organism evidence="7 8">
    <name type="scientific">Microscilla marina ATCC 23134</name>
    <dbReference type="NCBI Taxonomy" id="313606"/>
    <lineage>
        <taxon>Bacteria</taxon>
        <taxon>Pseudomonadati</taxon>
        <taxon>Bacteroidota</taxon>
        <taxon>Cytophagia</taxon>
        <taxon>Cytophagales</taxon>
        <taxon>Microscillaceae</taxon>
        <taxon>Microscilla</taxon>
    </lineage>
</organism>
<protein>
    <submittedName>
        <fullName evidence="7">Glycosyl hydrolase, family 31</fullName>
    </submittedName>
</protein>
<gene>
    <name evidence="7" type="ORF">M23134_02349</name>
</gene>
<dbReference type="Pfam" id="PF17137">
    <property type="entry name" value="DUF5110"/>
    <property type="match status" value="1"/>
</dbReference>
<dbReference type="Gene3D" id="2.60.40.1180">
    <property type="entry name" value="Golgi alpha-mannosidase II"/>
    <property type="match status" value="2"/>
</dbReference>
<dbReference type="GO" id="GO:0005975">
    <property type="term" value="P:carbohydrate metabolic process"/>
    <property type="evidence" value="ECO:0007669"/>
    <property type="project" value="InterPro"/>
</dbReference>
<comment type="similarity">
    <text evidence="1 2">Belongs to the glycosyl hydrolase 31 family.</text>
</comment>
<dbReference type="InterPro" id="IPR048395">
    <property type="entry name" value="Glyco_hydro_31_C"/>
</dbReference>
<feature type="domain" description="Glycoside hydrolase family 31 N-terminal" evidence="4">
    <location>
        <begin position="50"/>
        <end position="213"/>
    </location>
</feature>
<dbReference type="OrthoDB" id="176168at2"/>
<dbReference type="SUPFAM" id="SSF51011">
    <property type="entry name" value="Glycosyl hydrolase domain"/>
    <property type="match status" value="1"/>
</dbReference>
<dbReference type="SUPFAM" id="SSF51445">
    <property type="entry name" value="(Trans)glycosidases"/>
    <property type="match status" value="1"/>
</dbReference>
<feature type="domain" description="Glycoside hydrolase family 31 TIM barrel" evidence="3">
    <location>
        <begin position="256"/>
        <end position="579"/>
    </location>
</feature>
<evidence type="ECO:0000259" key="5">
    <source>
        <dbReference type="Pfam" id="PF17137"/>
    </source>
</evidence>
<dbReference type="InterPro" id="IPR051816">
    <property type="entry name" value="Glycosyl_Hydrolase_31"/>
</dbReference>
<dbReference type="GO" id="GO:0004553">
    <property type="term" value="F:hydrolase activity, hydrolyzing O-glycosyl compounds"/>
    <property type="evidence" value="ECO:0007669"/>
    <property type="project" value="InterPro"/>
</dbReference>
<feature type="domain" description="DUF5110" evidence="5">
    <location>
        <begin position="690"/>
        <end position="765"/>
    </location>
</feature>